<dbReference type="KEGG" id="pter:C2L65_04010"/>
<dbReference type="GO" id="GO:0006631">
    <property type="term" value="P:fatty acid metabolic process"/>
    <property type="evidence" value="ECO:0007669"/>
    <property type="project" value="UniProtKB-KW"/>
</dbReference>
<keyword evidence="4" id="KW-0443">Lipid metabolism</keyword>
<evidence type="ECO:0000256" key="1">
    <source>
        <dbReference type="ARBA" id="ARBA00005254"/>
    </source>
</evidence>
<organism evidence="7 8">
    <name type="scientific">Paraburkholderia terrae</name>
    <dbReference type="NCBI Taxonomy" id="311230"/>
    <lineage>
        <taxon>Bacteria</taxon>
        <taxon>Pseudomonadati</taxon>
        <taxon>Pseudomonadota</taxon>
        <taxon>Betaproteobacteria</taxon>
        <taxon>Burkholderiales</taxon>
        <taxon>Burkholderiaceae</taxon>
        <taxon>Paraburkholderia</taxon>
    </lineage>
</organism>
<accession>A0A2I8EGZ3</accession>
<dbReference type="InterPro" id="IPR029045">
    <property type="entry name" value="ClpP/crotonase-like_dom_sf"/>
</dbReference>
<keyword evidence="2" id="KW-0276">Fatty acid metabolism</keyword>
<dbReference type="InterPro" id="IPR014748">
    <property type="entry name" value="Enoyl-CoA_hydra_C"/>
</dbReference>
<dbReference type="Gene3D" id="3.90.226.10">
    <property type="entry name" value="2-enoyl-CoA Hydratase, Chain A, domain 1"/>
    <property type="match status" value="1"/>
</dbReference>
<keyword evidence="3" id="KW-0809">Transit peptide</keyword>
<dbReference type="InterPro" id="IPR001753">
    <property type="entry name" value="Enoyl-CoA_hydra/iso"/>
</dbReference>
<sequence>MSADAAAPLIEVTQDAYDLRGVVRLTLNRPDAFNALSEALLDGMQTHLADIAKSDARVVVIAGAGRAFCAGHDLKEMRAAPSLDYYQSLFARCTKMMLSIQRLPQPVIARVHGTATAAGCQLVAMCDLAIAADTARFAVSGVNLGLFCATPSVPLSRNLSRKAALEMLLTGDFIDAMAAKQQGLVNRVVPLDMLDAEVAALAKSICAKPRAAVEAGKGLFYRQLEMGIEAAYQLAGQTMACNMMDESALEGVQAFIDKRPPNWPHTSGR</sequence>
<dbReference type="PANTHER" id="PTHR43602">
    <property type="match status" value="1"/>
</dbReference>
<name>A0A2I8EGZ3_9BURK</name>
<dbReference type="RefSeq" id="WP_042314514.1">
    <property type="nucleotide sequence ID" value="NZ_CP026111.1"/>
</dbReference>
<evidence type="ECO:0000256" key="3">
    <source>
        <dbReference type="ARBA" id="ARBA00022946"/>
    </source>
</evidence>
<comment type="similarity">
    <text evidence="1">Belongs to the enoyl-CoA hydratase/isomerase family.</text>
</comment>
<comment type="function">
    <text evidence="5">May play a role in fatty acid biosynthesis and insulin sensitivity.</text>
</comment>
<evidence type="ECO:0000313" key="7">
    <source>
        <dbReference type="EMBL" id="AUT58857.1"/>
    </source>
</evidence>
<dbReference type="CDD" id="cd06558">
    <property type="entry name" value="crotonase-like"/>
    <property type="match status" value="1"/>
</dbReference>
<evidence type="ECO:0000256" key="4">
    <source>
        <dbReference type="ARBA" id="ARBA00023098"/>
    </source>
</evidence>
<dbReference type="Proteomes" id="UP000243502">
    <property type="component" value="Chromosome 1"/>
</dbReference>
<dbReference type="InterPro" id="IPR052377">
    <property type="entry name" value="Mitochondrial_ECH-domain"/>
</dbReference>
<evidence type="ECO:0000256" key="6">
    <source>
        <dbReference type="ARBA" id="ARBA00040545"/>
    </source>
</evidence>
<dbReference type="Gene3D" id="1.10.12.10">
    <property type="entry name" value="Lyase 2-enoyl-coa Hydratase, Chain A, domain 2"/>
    <property type="match status" value="1"/>
</dbReference>
<dbReference type="EMBL" id="CP026111">
    <property type="protein sequence ID" value="AUT58857.1"/>
    <property type="molecule type" value="Genomic_DNA"/>
</dbReference>
<dbReference type="AlphaFoldDB" id="A0A2I8EGZ3"/>
<dbReference type="OrthoDB" id="9807606at2"/>
<dbReference type="SUPFAM" id="SSF52096">
    <property type="entry name" value="ClpP/crotonase"/>
    <property type="match status" value="1"/>
</dbReference>
<dbReference type="GO" id="GO:0016836">
    <property type="term" value="F:hydro-lyase activity"/>
    <property type="evidence" value="ECO:0007669"/>
    <property type="project" value="TreeGrafter"/>
</dbReference>
<dbReference type="PANTHER" id="PTHR43602:SF1">
    <property type="entry name" value="ENOYL-COA HYDRATASE DOMAIN-CONTAINING PROTEIN 3, MITOCHONDRIAL"/>
    <property type="match status" value="1"/>
</dbReference>
<reference evidence="7 8" key="1">
    <citation type="submission" date="2018-01" db="EMBL/GenBank/DDBJ databases">
        <title>Species boundaries and ecological features among Paraburkholderia terrae DSMZ17804T, P. hospita DSMZ17164T and P. caribensis DSMZ13236T.</title>
        <authorList>
            <person name="Pratama A.A."/>
        </authorList>
    </citation>
    <scope>NUCLEOTIDE SEQUENCE [LARGE SCALE GENOMIC DNA]</scope>
    <source>
        <strain evidence="7 8">DSM 17804</strain>
    </source>
</reference>
<evidence type="ECO:0000256" key="2">
    <source>
        <dbReference type="ARBA" id="ARBA00022832"/>
    </source>
</evidence>
<proteinExistence type="inferred from homology"/>
<gene>
    <name evidence="7" type="ORF">C2L65_04010</name>
</gene>
<evidence type="ECO:0000256" key="5">
    <source>
        <dbReference type="ARBA" id="ARBA00037410"/>
    </source>
</evidence>
<protein>
    <recommendedName>
        <fullName evidence="6">Enoyl-CoA hydratase domain-containing protein 3, mitochondrial</fullName>
    </recommendedName>
</protein>
<dbReference type="Pfam" id="PF00378">
    <property type="entry name" value="ECH_1"/>
    <property type="match status" value="1"/>
</dbReference>
<dbReference type="NCBIfam" id="NF006008">
    <property type="entry name" value="PRK08139.1"/>
    <property type="match status" value="1"/>
</dbReference>
<evidence type="ECO:0000313" key="8">
    <source>
        <dbReference type="Proteomes" id="UP000243502"/>
    </source>
</evidence>